<dbReference type="HOGENOM" id="CLU_2895791_0_0_3"/>
<accession>K9UN38</accession>
<name>K9UN38_CHAP6</name>
<sequence>MNYDPEILISLNPYLAMEIGVFIDNTNYLNYCYTSLPLPTSSYKGEEQILEIYLLLDFLDLV</sequence>
<keyword evidence="2" id="KW-1185">Reference proteome</keyword>
<evidence type="ECO:0000313" key="1">
    <source>
        <dbReference type="EMBL" id="AFY96088.1"/>
    </source>
</evidence>
<dbReference type="EMBL" id="CP003600">
    <property type="protein sequence ID" value="AFY96088.1"/>
    <property type="molecule type" value="Genomic_DNA"/>
</dbReference>
<protein>
    <submittedName>
        <fullName evidence="1">Uncharacterized protein</fullName>
    </submittedName>
</protein>
<evidence type="ECO:0000313" key="2">
    <source>
        <dbReference type="Proteomes" id="UP000010366"/>
    </source>
</evidence>
<dbReference type="AlphaFoldDB" id="K9UN38"/>
<dbReference type="KEGG" id="cmp:Cha6605_5194"/>
<gene>
    <name evidence="1" type="ORF">Cha6605_5194</name>
</gene>
<reference evidence="1 2" key="1">
    <citation type="submission" date="2012-05" db="EMBL/GenBank/DDBJ databases">
        <title>Finished chromosome of genome of Chamaesiphon sp. PCC 6605.</title>
        <authorList>
            <consortium name="US DOE Joint Genome Institute"/>
            <person name="Gugger M."/>
            <person name="Coursin T."/>
            <person name="Rippka R."/>
            <person name="Tandeau De Marsac N."/>
            <person name="Huntemann M."/>
            <person name="Wei C.-L."/>
            <person name="Han J."/>
            <person name="Detter J.C."/>
            <person name="Han C."/>
            <person name="Tapia R."/>
            <person name="Chen A."/>
            <person name="Kyrpides N."/>
            <person name="Mavromatis K."/>
            <person name="Markowitz V."/>
            <person name="Szeto E."/>
            <person name="Ivanova N."/>
            <person name="Pagani I."/>
            <person name="Pati A."/>
            <person name="Goodwin L."/>
            <person name="Nordberg H.P."/>
            <person name="Cantor M.N."/>
            <person name="Hua S.X."/>
            <person name="Woyke T."/>
            <person name="Kerfeld C.A."/>
        </authorList>
    </citation>
    <scope>NUCLEOTIDE SEQUENCE [LARGE SCALE GENOMIC DNA]</scope>
    <source>
        <strain evidence="2">ATCC 27169 / PCC 6605</strain>
    </source>
</reference>
<dbReference type="STRING" id="1173020.Cha6605_5194"/>
<proteinExistence type="predicted"/>
<dbReference type="Proteomes" id="UP000010366">
    <property type="component" value="Chromosome"/>
</dbReference>
<organism evidence="1 2">
    <name type="scientific">Chamaesiphon minutus (strain ATCC 27169 / PCC 6605)</name>
    <dbReference type="NCBI Taxonomy" id="1173020"/>
    <lineage>
        <taxon>Bacteria</taxon>
        <taxon>Bacillati</taxon>
        <taxon>Cyanobacteriota</taxon>
        <taxon>Cyanophyceae</taxon>
        <taxon>Gomontiellales</taxon>
        <taxon>Chamaesiphonaceae</taxon>
        <taxon>Chamaesiphon</taxon>
    </lineage>
</organism>